<dbReference type="InterPro" id="IPR032675">
    <property type="entry name" value="LRR_dom_sf"/>
</dbReference>
<dbReference type="Gramene" id="PGSC0003DMT400043168">
    <property type="protein sequence ID" value="PGSC0003DMT400043168"/>
    <property type="gene ID" value="PGSC0003DMG400016751"/>
</dbReference>
<protein>
    <submittedName>
        <fullName evidence="1">F-box family protein</fullName>
    </submittedName>
</protein>
<dbReference type="InParanoid" id="M1BE76"/>
<dbReference type="Gene3D" id="3.80.10.10">
    <property type="entry name" value="Ribonuclease Inhibitor"/>
    <property type="match status" value="1"/>
</dbReference>
<reference evidence="2" key="1">
    <citation type="journal article" date="2011" name="Nature">
        <title>Genome sequence and analysis of the tuber crop potato.</title>
        <authorList>
            <consortium name="The Potato Genome Sequencing Consortium"/>
        </authorList>
    </citation>
    <scope>NUCLEOTIDE SEQUENCE [LARGE SCALE GENOMIC DNA]</scope>
    <source>
        <strain evidence="2">cv. DM1-3 516 R44</strain>
    </source>
</reference>
<dbReference type="SUPFAM" id="SSF81383">
    <property type="entry name" value="F-box domain"/>
    <property type="match status" value="1"/>
</dbReference>
<sequence length="95" mass="11127">MEFQYKKKSEAIVMEKGDSPVRKWKDLDNNIWVKILQSFDLLQLISVIPQVCSACQLACSDQLLWKMLDLSLLQSNVIRISRKPYVYVYSLSQEK</sequence>
<proteinExistence type="predicted"/>
<evidence type="ECO:0000313" key="1">
    <source>
        <dbReference type="EnsemblPlants" id="PGSC0003DMT400043168"/>
    </source>
</evidence>
<accession>M1BE76</accession>
<keyword evidence="2" id="KW-1185">Reference proteome</keyword>
<dbReference type="AlphaFoldDB" id="M1BE76"/>
<dbReference type="eggNOG" id="KOG1947">
    <property type="taxonomic scope" value="Eukaryota"/>
</dbReference>
<evidence type="ECO:0000313" key="2">
    <source>
        <dbReference type="Proteomes" id="UP000011115"/>
    </source>
</evidence>
<dbReference type="InterPro" id="IPR036047">
    <property type="entry name" value="F-box-like_dom_sf"/>
</dbReference>
<name>M1BE76_SOLTU</name>
<dbReference type="EnsemblPlants" id="PGSC0003DMT400043168">
    <property type="protein sequence ID" value="PGSC0003DMT400043168"/>
    <property type="gene ID" value="PGSC0003DMG400016751"/>
</dbReference>
<dbReference type="Proteomes" id="UP000011115">
    <property type="component" value="Unassembled WGS sequence"/>
</dbReference>
<dbReference type="PaxDb" id="4113-PGSC0003DMT400043168"/>
<organism evidence="1 2">
    <name type="scientific">Solanum tuberosum</name>
    <name type="common">Potato</name>
    <dbReference type="NCBI Taxonomy" id="4113"/>
    <lineage>
        <taxon>Eukaryota</taxon>
        <taxon>Viridiplantae</taxon>
        <taxon>Streptophyta</taxon>
        <taxon>Embryophyta</taxon>
        <taxon>Tracheophyta</taxon>
        <taxon>Spermatophyta</taxon>
        <taxon>Magnoliopsida</taxon>
        <taxon>eudicotyledons</taxon>
        <taxon>Gunneridae</taxon>
        <taxon>Pentapetalae</taxon>
        <taxon>asterids</taxon>
        <taxon>lamiids</taxon>
        <taxon>Solanales</taxon>
        <taxon>Solanaceae</taxon>
        <taxon>Solanoideae</taxon>
        <taxon>Solaneae</taxon>
        <taxon>Solanum</taxon>
    </lineage>
</organism>
<reference evidence="1" key="2">
    <citation type="submission" date="2015-06" db="UniProtKB">
        <authorList>
            <consortium name="EnsemblPlants"/>
        </authorList>
    </citation>
    <scope>IDENTIFICATION</scope>
    <source>
        <strain evidence="1">DM1-3 516 R44</strain>
    </source>
</reference>
<dbReference type="HOGENOM" id="CLU_188694_0_0_1"/>